<proteinExistence type="inferred from homology"/>
<comment type="subcellular location">
    <subcellularLocation>
        <location evidence="1">Nucleus</location>
    </subcellularLocation>
</comment>
<feature type="compositionally biased region" description="Basic and acidic residues" evidence="7">
    <location>
        <begin position="574"/>
        <end position="606"/>
    </location>
</feature>
<dbReference type="Pfam" id="PF02184">
    <property type="entry name" value="HAT"/>
    <property type="match status" value="1"/>
</dbReference>
<keyword evidence="5" id="KW-0508">mRNA splicing</keyword>
<dbReference type="GeneID" id="106812979"/>
<evidence type="ECO:0000313" key="10">
    <source>
        <dbReference type="RefSeq" id="XP_014672501.1"/>
    </source>
</evidence>
<dbReference type="PANTHER" id="PTHR11246:SF3">
    <property type="entry name" value="CROOKED NECK-LIKE PROTEIN 1"/>
    <property type="match status" value="1"/>
</dbReference>
<evidence type="ECO:0000256" key="6">
    <source>
        <dbReference type="ARBA" id="ARBA00023242"/>
    </source>
</evidence>
<keyword evidence="4" id="KW-0677">Repeat</keyword>
<evidence type="ECO:0000313" key="9">
    <source>
        <dbReference type="Proteomes" id="UP000695022"/>
    </source>
</evidence>
<dbReference type="RefSeq" id="XP_014672501.1">
    <property type="nucleotide sequence ID" value="XM_014817015.1"/>
</dbReference>
<gene>
    <name evidence="10" type="primary">LOC106812979</name>
</gene>
<comment type="similarity">
    <text evidence="2">Belongs to the crooked-neck family.</text>
</comment>
<name>A0ABM1EJY0_PRICU</name>
<dbReference type="SMART" id="SM00386">
    <property type="entry name" value="HAT"/>
    <property type="match status" value="11"/>
</dbReference>
<evidence type="ECO:0000256" key="3">
    <source>
        <dbReference type="ARBA" id="ARBA00022664"/>
    </source>
</evidence>
<dbReference type="PANTHER" id="PTHR11246">
    <property type="entry name" value="PRE-MRNA SPLICING FACTOR"/>
    <property type="match status" value="1"/>
</dbReference>
<protein>
    <submittedName>
        <fullName evidence="10">Crooked neck-like protein 1</fullName>
    </submittedName>
</protein>
<keyword evidence="9" id="KW-1185">Reference proteome</keyword>
<dbReference type="InterPro" id="IPR003107">
    <property type="entry name" value="HAT"/>
</dbReference>
<sequence>MKNKQVNHTRNIWDRAITILPRANQFWYKYTYMEEMLGNVAGARQVFERWMEWEPEEQAWQTYIKFELRYKEFDRTRAVFERFVIVHPEVKNWIKYARFEEQNSYVSSARRIYERGVEYFGEDNMDEKLFLSFSKFEENQKEHERARVIYKYALDHIDKERAQELYKAYTIHEKKFGDRSAIEDVILSKRRYQYEEEVRSNEHNYDAWFDYLRLVENEGSVDAIRELYERAIANVPPTAEKRHWRRYIYLWINYALFEELVADDGEKTRQVYKACLDLIPHKRFTFAKMWLLFAQFEIRQKELQTARKILGMAIGRCPKDKLFRGYIDLEIQLREFERCRILYEKFLETGPENCTTWIKFAELETILGDQERARAIYELAISQPRLDMPEVLWKSYIDFEIEADEYARTRALYRRLLERTQHVKVWISFAQFELSVNPDDVSFCRGVYAEANKAMKSSDEKEERLMLLESWREFEVEHGDEKTKADVENMMPKRVKKRRKVQTEDGSDAGWEEYFDYIFPSDEAAMPNLKLLAMAKAWRKKQEEQASNDIPTQVADADPEEGEGETINEGDGEETVKEGYEETIKEGDGEETVKEGGGEETTKEGGGETVQEEDEEAVKEGGGEEAVKEEDEVAVKEPEKVVDA</sequence>
<dbReference type="Pfam" id="PF23231">
    <property type="entry name" value="HAT_Syf1_CNRKL1_C"/>
    <property type="match status" value="1"/>
</dbReference>
<keyword evidence="6" id="KW-0539">Nucleus</keyword>
<evidence type="ECO:0000256" key="5">
    <source>
        <dbReference type="ARBA" id="ARBA00023187"/>
    </source>
</evidence>
<evidence type="ECO:0000256" key="1">
    <source>
        <dbReference type="ARBA" id="ARBA00004123"/>
    </source>
</evidence>
<evidence type="ECO:0000256" key="2">
    <source>
        <dbReference type="ARBA" id="ARBA00008644"/>
    </source>
</evidence>
<dbReference type="InterPro" id="IPR045075">
    <property type="entry name" value="Syf1-like"/>
</dbReference>
<feature type="region of interest" description="Disordered" evidence="7">
    <location>
        <begin position="543"/>
        <end position="644"/>
    </location>
</feature>
<organism evidence="9 10">
    <name type="scientific">Priapulus caudatus</name>
    <name type="common">Priapulid worm</name>
    <dbReference type="NCBI Taxonomy" id="37621"/>
    <lineage>
        <taxon>Eukaryota</taxon>
        <taxon>Metazoa</taxon>
        <taxon>Ecdysozoa</taxon>
        <taxon>Scalidophora</taxon>
        <taxon>Priapulida</taxon>
        <taxon>Priapulimorpha</taxon>
        <taxon>Priapulimorphida</taxon>
        <taxon>Priapulidae</taxon>
        <taxon>Priapulus</taxon>
    </lineage>
</organism>
<reference evidence="10" key="1">
    <citation type="submission" date="2025-08" db="UniProtKB">
        <authorList>
            <consortium name="RefSeq"/>
        </authorList>
    </citation>
    <scope>IDENTIFICATION</scope>
</reference>
<feature type="domain" description="Pre-mRNA-splicing factor Syf1/CRNKL1-like C-terminal HAT-repeats" evidence="8">
    <location>
        <begin position="266"/>
        <end position="405"/>
    </location>
</feature>
<accession>A0ABM1EJY0</accession>
<keyword evidence="3" id="KW-0507">mRNA processing</keyword>
<dbReference type="InterPro" id="IPR055430">
    <property type="entry name" value="HAT_Syf1_CNRKL1_C"/>
</dbReference>
<dbReference type="SUPFAM" id="SSF48452">
    <property type="entry name" value="TPR-like"/>
    <property type="match status" value="2"/>
</dbReference>
<evidence type="ECO:0000259" key="8">
    <source>
        <dbReference type="Pfam" id="PF23231"/>
    </source>
</evidence>
<dbReference type="Proteomes" id="UP000695022">
    <property type="component" value="Unplaced"/>
</dbReference>
<feature type="compositionally biased region" description="Basic and acidic residues" evidence="7">
    <location>
        <begin position="633"/>
        <end position="644"/>
    </location>
</feature>
<feature type="compositionally biased region" description="Acidic residues" evidence="7">
    <location>
        <begin position="557"/>
        <end position="573"/>
    </location>
</feature>
<evidence type="ECO:0000256" key="4">
    <source>
        <dbReference type="ARBA" id="ARBA00022737"/>
    </source>
</evidence>
<dbReference type="InterPro" id="IPR011990">
    <property type="entry name" value="TPR-like_helical_dom_sf"/>
</dbReference>
<evidence type="ECO:0000256" key="7">
    <source>
        <dbReference type="SAM" id="MobiDB-lite"/>
    </source>
</evidence>
<dbReference type="Gene3D" id="1.25.40.10">
    <property type="entry name" value="Tetratricopeptide repeat domain"/>
    <property type="match status" value="3"/>
</dbReference>